<reference evidence="3" key="1">
    <citation type="journal article" date="2005" name="Nature">
        <title>The map-based sequence of the rice genome.</title>
        <authorList>
            <consortium name="International rice genome sequencing project (IRGSP)"/>
            <person name="Matsumoto T."/>
            <person name="Wu J."/>
            <person name="Kanamori H."/>
            <person name="Katayose Y."/>
            <person name="Fujisawa M."/>
            <person name="Namiki N."/>
            <person name="Mizuno H."/>
            <person name="Yamamoto K."/>
            <person name="Antonio B.A."/>
            <person name="Baba T."/>
            <person name="Sakata K."/>
            <person name="Nagamura Y."/>
            <person name="Aoki H."/>
            <person name="Arikawa K."/>
            <person name="Arita K."/>
            <person name="Bito T."/>
            <person name="Chiden Y."/>
            <person name="Fujitsuka N."/>
            <person name="Fukunaka R."/>
            <person name="Hamada M."/>
            <person name="Harada C."/>
            <person name="Hayashi A."/>
            <person name="Hijishita S."/>
            <person name="Honda M."/>
            <person name="Hosokawa S."/>
            <person name="Ichikawa Y."/>
            <person name="Idonuma A."/>
            <person name="Iijima M."/>
            <person name="Ikeda M."/>
            <person name="Ikeno M."/>
            <person name="Ito K."/>
            <person name="Ito S."/>
            <person name="Ito T."/>
            <person name="Ito Y."/>
            <person name="Ito Y."/>
            <person name="Iwabuchi A."/>
            <person name="Kamiya K."/>
            <person name="Karasawa W."/>
            <person name="Kurita K."/>
            <person name="Katagiri S."/>
            <person name="Kikuta A."/>
            <person name="Kobayashi H."/>
            <person name="Kobayashi N."/>
            <person name="Machita K."/>
            <person name="Maehara T."/>
            <person name="Masukawa M."/>
            <person name="Mizubayashi T."/>
            <person name="Mukai Y."/>
            <person name="Nagasaki H."/>
            <person name="Nagata Y."/>
            <person name="Naito S."/>
            <person name="Nakashima M."/>
            <person name="Nakama Y."/>
            <person name="Nakamichi Y."/>
            <person name="Nakamura M."/>
            <person name="Meguro A."/>
            <person name="Negishi M."/>
            <person name="Ohta I."/>
            <person name="Ohta T."/>
            <person name="Okamoto M."/>
            <person name="Ono N."/>
            <person name="Saji S."/>
            <person name="Sakaguchi M."/>
            <person name="Sakai K."/>
            <person name="Shibata M."/>
            <person name="Shimokawa T."/>
            <person name="Song J."/>
            <person name="Takazaki Y."/>
            <person name="Terasawa K."/>
            <person name="Tsugane M."/>
            <person name="Tsuji K."/>
            <person name="Ueda S."/>
            <person name="Waki K."/>
            <person name="Yamagata H."/>
            <person name="Yamamoto M."/>
            <person name="Yamamoto S."/>
            <person name="Yamane H."/>
            <person name="Yoshiki S."/>
            <person name="Yoshihara R."/>
            <person name="Yukawa K."/>
            <person name="Zhong H."/>
            <person name="Yano M."/>
            <person name="Yuan Q."/>
            <person name="Ouyang S."/>
            <person name="Liu J."/>
            <person name="Jones K.M."/>
            <person name="Gansberger K."/>
            <person name="Moffat K."/>
            <person name="Hill J."/>
            <person name="Bera J."/>
            <person name="Fadrosh D."/>
            <person name="Jin S."/>
            <person name="Johri S."/>
            <person name="Kim M."/>
            <person name="Overton L."/>
            <person name="Reardon M."/>
            <person name="Tsitrin T."/>
            <person name="Vuong H."/>
            <person name="Weaver B."/>
            <person name="Ciecko A."/>
            <person name="Tallon L."/>
            <person name="Jackson J."/>
            <person name="Pai G."/>
            <person name="Aken S.V."/>
            <person name="Utterback T."/>
            <person name="Reidmuller S."/>
            <person name="Feldblyum T."/>
            <person name="Hsiao J."/>
            <person name="Zismann V."/>
            <person name="Iobst S."/>
            <person name="de Vazeille A.R."/>
            <person name="Buell C.R."/>
            <person name="Ying K."/>
            <person name="Li Y."/>
            <person name="Lu T."/>
            <person name="Huang Y."/>
            <person name="Zhao Q."/>
            <person name="Feng Q."/>
            <person name="Zhang L."/>
            <person name="Zhu J."/>
            <person name="Weng Q."/>
            <person name="Mu J."/>
            <person name="Lu Y."/>
            <person name="Fan D."/>
            <person name="Liu Y."/>
            <person name="Guan J."/>
            <person name="Zhang Y."/>
            <person name="Yu S."/>
            <person name="Liu X."/>
            <person name="Zhang Y."/>
            <person name="Hong G."/>
            <person name="Han B."/>
            <person name="Choisne N."/>
            <person name="Demange N."/>
            <person name="Orjeda G."/>
            <person name="Samain S."/>
            <person name="Cattolico L."/>
            <person name="Pelletier E."/>
            <person name="Couloux A."/>
            <person name="Segurens B."/>
            <person name="Wincker P."/>
            <person name="D'Hont A."/>
            <person name="Scarpelli C."/>
            <person name="Weissenbach J."/>
            <person name="Salanoubat M."/>
            <person name="Quetier F."/>
            <person name="Yu Y."/>
            <person name="Kim H.R."/>
            <person name="Rambo T."/>
            <person name="Currie J."/>
            <person name="Collura K."/>
            <person name="Luo M."/>
            <person name="Yang T."/>
            <person name="Ammiraju J.S.S."/>
            <person name="Engler F."/>
            <person name="Soderlund C."/>
            <person name="Wing R.A."/>
            <person name="Palmer L.E."/>
            <person name="de la Bastide M."/>
            <person name="Spiegel L."/>
            <person name="Nascimento L."/>
            <person name="Zutavern T."/>
            <person name="O'Shaughnessy A."/>
            <person name="Dike S."/>
            <person name="Dedhia N."/>
            <person name="Preston R."/>
            <person name="Balija V."/>
            <person name="McCombie W.R."/>
            <person name="Chow T."/>
            <person name="Chen H."/>
            <person name="Chung M."/>
            <person name="Chen C."/>
            <person name="Shaw J."/>
            <person name="Wu H."/>
            <person name="Hsiao K."/>
            <person name="Chao Y."/>
            <person name="Chu M."/>
            <person name="Cheng C."/>
            <person name="Hour A."/>
            <person name="Lee P."/>
            <person name="Lin S."/>
            <person name="Lin Y."/>
            <person name="Liou J."/>
            <person name="Liu S."/>
            <person name="Hsing Y."/>
            <person name="Raghuvanshi S."/>
            <person name="Mohanty A."/>
            <person name="Bharti A.K."/>
            <person name="Gaur A."/>
            <person name="Gupta V."/>
            <person name="Kumar D."/>
            <person name="Ravi V."/>
            <person name="Vij S."/>
            <person name="Kapur A."/>
            <person name="Khurana P."/>
            <person name="Khurana P."/>
            <person name="Khurana J.P."/>
            <person name="Tyagi A.K."/>
            <person name="Gaikwad K."/>
            <person name="Singh A."/>
            <person name="Dalal V."/>
            <person name="Srivastava S."/>
            <person name="Dixit A."/>
            <person name="Pal A.K."/>
            <person name="Ghazi I.A."/>
            <person name="Yadav M."/>
            <person name="Pandit A."/>
            <person name="Bhargava A."/>
            <person name="Sureshbabu K."/>
            <person name="Batra K."/>
            <person name="Sharma T.R."/>
            <person name="Mohapatra T."/>
            <person name="Singh N.K."/>
            <person name="Messing J."/>
            <person name="Nelson A.B."/>
            <person name="Fuks G."/>
            <person name="Kavchok S."/>
            <person name="Keizer G."/>
            <person name="Linton E."/>
            <person name="Llaca V."/>
            <person name="Song R."/>
            <person name="Tanyolac B."/>
            <person name="Young S."/>
            <person name="Ho-Il K."/>
            <person name="Hahn J.H."/>
            <person name="Sangsakoo G."/>
            <person name="Vanavichit A."/>
            <person name="de Mattos Luiz.A.T."/>
            <person name="Zimmer P.D."/>
            <person name="Malone G."/>
            <person name="Dellagostin O."/>
            <person name="de Oliveira A.C."/>
            <person name="Bevan M."/>
            <person name="Bancroft I."/>
            <person name="Minx P."/>
            <person name="Cordum H."/>
            <person name="Wilson R."/>
            <person name="Cheng Z."/>
            <person name="Jin W."/>
            <person name="Jiang J."/>
            <person name="Leong S.A."/>
            <person name="Iwama H."/>
            <person name="Gojobori T."/>
            <person name="Itoh T."/>
            <person name="Niimura Y."/>
            <person name="Fujii Y."/>
            <person name="Habara T."/>
            <person name="Sakai H."/>
            <person name="Sato Y."/>
            <person name="Wilson G."/>
            <person name="Kumar K."/>
            <person name="McCouch S."/>
            <person name="Juretic N."/>
            <person name="Hoen D."/>
            <person name="Wright S."/>
            <person name="Bruskiewich R."/>
            <person name="Bureau T."/>
            <person name="Miyao A."/>
            <person name="Hirochika H."/>
            <person name="Nishikawa T."/>
            <person name="Kadowaki K."/>
            <person name="Sugiura M."/>
            <person name="Burr B."/>
            <person name="Sasaki T."/>
        </authorList>
    </citation>
    <scope>NUCLEOTIDE SEQUENCE [LARGE SCALE GENOMIC DNA]</scope>
    <source>
        <strain evidence="3">cv. Nipponbare</strain>
    </source>
</reference>
<feature type="compositionally biased region" description="Basic residues" evidence="1">
    <location>
        <begin position="1"/>
        <end position="16"/>
    </location>
</feature>
<feature type="compositionally biased region" description="Basic and acidic residues" evidence="1">
    <location>
        <begin position="59"/>
        <end position="71"/>
    </location>
</feature>
<dbReference type="Proteomes" id="UP000000763">
    <property type="component" value="Chromosome 6"/>
</dbReference>
<feature type="compositionally biased region" description="Polar residues" evidence="1">
    <location>
        <begin position="19"/>
        <end position="28"/>
    </location>
</feature>
<evidence type="ECO:0000313" key="3">
    <source>
        <dbReference type="Proteomes" id="UP000000763"/>
    </source>
</evidence>
<reference evidence="3" key="2">
    <citation type="journal article" date="2008" name="Nucleic Acids Res.">
        <title>The rice annotation project database (RAP-DB): 2008 update.</title>
        <authorList>
            <consortium name="The rice annotation project (RAP)"/>
        </authorList>
    </citation>
    <scope>GENOME REANNOTATION</scope>
    <source>
        <strain evidence="3">cv. Nipponbare</strain>
    </source>
</reference>
<dbReference type="AlphaFoldDB" id="Q651K4"/>
<feature type="region of interest" description="Disordered" evidence="1">
    <location>
        <begin position="1"/>
        <end position="144"/>
    </location>
</feature>
<gene>
    <name evidence="2" type="primary">B1089G05.28</name>
</gene>
<organism evidence="2 3">
    <name type="scientific">Oryza sativa subsp. japonica</name>
    <name type="common">Rice</name>
    <dbReference type="NCBI Taxonomy" id="39947"/>
    <lineage>
        <taxon>Eukaryota</taxon>
        <taxon>Viridiplantae</taxon>
        <taxon>Streptophyta</taxon>
        <taxon>Embryophyta</taxon>
        <taxon>Tracheophyta</taxon>
        <taxon>Spermatophyta</taxon>
        <taxon>Magnoliopsida</taxon>
        <taxon>Liliopsida</taxon>
        <taxon>Poales</taxon>
        <taxon>Poaceae</taxon>
        <taxon>BOP clade</taxon>
        <taxon>Oryzoideae</taxon>
        <taxon>Oryzeae</taxon>
        <taxon>Oryzinae</taxon>
        <taxon>Oryza</taxon>
        <taxon>Oryza sativa</taxon>
    </lineage>
</organism>
<dbReference type="EMBL" id="AP005967">
    <property type="protein sequence ID" value="BAD46513.1"/>
    <property type="molecule type" value="Genomic_DNA"/>
</dbReference>
<accession>Q651K4</accession>
<feature type="compositionally biased region" description="Basic and acidic residues" evidence="1">
    <location>
        <begin position="98"/>
        <end position="119"/>
    </location>
</feature>
<feature type="compositionally biased region" description="Gly residues" evidence="1">
    <location>
        <begin position="85"/>
        <end position="97"/>
    </location>
</feature>
<name>Q651K4_ORYSJ</name>
<sequence>MEKRRFGRGNRHRAVKGARTTSWRSRAQVTRRRQGMTVVVRGKSRKGRGKGSSAPCRFGRVEGRGRARERSALPLGFGSTRRGATGPGGSAGTGGDRATGHTRETDGRRQKSNGGDRNRQSGGGGLNRRGAGGERREREREGEN</sequence>
<proteinExistence type="predicted"/>
<protein>
    <submittedName>
        <fullName evidence="2">Uncharacterized protein</fullName>
    </submittedName>
</protein>
<feature type="compositionally biased region" description="Basic and acidic residues" evidence="1">
    <location>
        <begin position="131"/>
        <end position="144"/>
    </location>
</feature>
<evidence type="ECO:0000313" key="2">
    <source>
        <dbReference type="EMBL" id="BAD46513.1"/>
    </source>
</evidence>
<evidence type="ECO:0000256" key="1">
    <source>
        <dbReference type="SAM" id="MobiDB-lite"/>
    </source>
</evidence>